<reference evidence="6 7" key="1">
    <citation type="submission" date="2014-08" db="EMBL/GenBank/DDBJ databases">
        <authorList>
            <person name="den Bakker H.C."/>
        </authorList>
    </citation>
    <scope>NUCLEOTIDE SEQUENCE [LARGE SCALE GENOMIC DNA]</scope>
    <source>
        <strain evidence="6 7">DSM 18334</strain>
    </source>
</reference>
<evidence type="ECO:0000256" key="1">
    <source>
        <dbReference type="ARBA" id="ARBA00004776"/>
    </source>
</evidence>
<accession>A0A098MDU5</accession>
<dbReference type="PANTHER" id="PTHR43179">
    <property type="entry name" value="RHAMNOSYLTRANSFERASE WBBL"/>
    <property type="match status" value="1"/>
</dbReference>
<evidence type="ECO:0000256" key="3">
    <source>
        <dbReference type="ARBA" id="ARBA00022676"/>
    </source>
</evidence>
<keyword evidence="3" id="KW-0328">Glycosyltransferase</keyword>
<dbReference type="InterPro" id="IPR029044">
    <property type="entry name" value="Nucleotide-diphossugar_trans"/>
</dbReference>
<dbReference type="STRING" id="268407.PWYN_00725"/>
<dbReference type="EMBL" id="JQCR01000001">
    <property type="protein sequence ID" value="KGE20739.1"/>
    <property type="molecule type" value="Genomic_DNA"/>
</dbReference>
<evidence type="ECO:0000256" key="4">
    <source>
        <dbReference type="ARBA" id="ARBA00022679"/>
    </source>
</evidence>
<dbReference type="eggNOG" id="COG1216">
    <property type="taxonomic scope" value="Bacteria"/>
</dbReference>
<keyword evidence="7" id="KW-1185">Reference proteome</keyword>
<dbReference type="PANTHER" id="PTHR43179:SF12">
    <property type="entry name" value="GALACTOFURANOSYLTRANSFERASE GLFT2"/>
    <property type="match status" value="1"/>
</dbReference>
<dbReference type="SUPFAM" id="SSF53448">
    <property type="entry name" value="Nucleotide-diphospho-sugar transferases"/>
    <property type="match status" value="1"/>
</dbReference>
<evidence type="ECO:0000256" key="2">
    <source>
        <dbReference type="ARBA" id="ARBA00006739"/>
    </source>
</evidence>
<evidence type="ECO:0000313" key="7">
    <source>
        <dbReference type="Proteomes" id="UP000029734"/>
    </source>
</evidence>
<name>A0A098MDU5_9BACL</name>
<dbReference type="Pfam" id="PF00535">
    <property type="entry name" value="Glycos_transf_2"/>
    <property type="match status" value="1"/>
</dbReference>
<keyword evidence="4 6" id="KW-0808">Transferase</keyword>
<evidence type="ECO:0000259" key="5">
    <source>
        <dbReference type="Pfam" id="PF00535"/>
    </source>
</evidence>
<dbReference type="AlphaFoldDB" id="A0A098MDU5"/>
<dbReference type="Proteomes" id="UP000029734">
    <property type="component" value="Unassembled WGS sequence"/>
</dbReference>
<comment type="pathway">
    <text evidence="1">Cell wall biogenesis; cell wall polysaccharide biosynthesis.</text>
</comment>
<evidence type="ECO:0000313" key="6">
    <source>
        <dbReference type="EMBL" id="KGE20739.1"/>
    </source>
</evidence>
<dbReference type="Gene3D" id="3.90.550.10">
    <property type="entry name" value="Spore Coat Polysaccharide Biosynthesis Protein SpsA, Chain A"/>
    <property type="match status" value="1"/>
</dbReference>
<organism evidence="6 7">
    <name type="scientific">Paenibacillus wynnii</name>
    <dbReference type="NCBI Taxonomy" id="268407"/>
    <lineage>
        <taxon>Bacteria</taxon>
        <taxon>Bacillati</taxon>
        <taxon>Bacillota</taxon>
        <taxon>Bacilli</taxon>
        <taxon>Bacillales</taxon>
        <taxon>Paenibacillaceae</taxon>
        <taxon>Paenibacillus</taxon>
    </lineage>
</organism>
<dbReference type="RefSeq" id="WP_036647344.1">
    <property type="nucleotide sequence ID" value="NZ_JQCR01000001.1"/>
</dbReference>
<dbReference type="InterPro" id="IPR001173">
    <property type="entry name" value="Glyco_trans_2-like"/>
</dbReference>
<protein>
    <submittedName>
        <fullName evidence="6">Glycosyl transferase family 2</fullName>
    </submittedName>
</protein>
<dbReference type="OrthoDB" id="8936324at2"/>
<feature type="domain" description="Glycosyltransferase 2-like" evidence="5">
    <location>
        <begin position="5"/>
        <end position="169"/>
    </location>
</feature>
<sequence>MTMTSIIIPNYNGLHQLRACVDSIREYTASPYEIIVVDNGSEDGTTTYCRSEKITFISLPANAGFPVACNLGLQLACGDELLLLNNDVIVSRNWLTNLKRALYSAPDIGIVGPITNYASGRQQVKTYYEDIPAFHKITETSNVPDPSKWRETHRLVGMCFLFKREVLDVVGLLDERFSPGHYEDDDYCFRVRLFGYRLLIAGDALVHHEGSVSFKQVYHGGWQELVERNRKLFIEKWNTDPAAFI</sequence>
<gene>
    <name evidence="6" type="ORF">PWYN_00725</name>
</gene>
<comment type="similarity">
    <text evidence="2">Belongs to the glycosyltransferase 2 family.</text>
</comment>
<proteinExistence type="inferred from homology"/>
<dbReference type="GO" id="GO:0016757">
    <property type="term" value="F:glycosyltransferase activity"/>
    <property type="evidence" value="ECO:0007669"/>
    <property type="project" value="UniProtKB-KW"/>
</dbReference>
<dbReference type="CDD" id="cd04186">
    <property type="entry name" value="GT_2_like_c"/>
    <property type="match status" value="1"/>
</dbReference>
<reference evidence="6 7" key="2">
    <citation type="submission" date="2014-10" db="EMBL/GenBank/DDBJ databases">
        <title>Comparative genomics of the Paenibacillus odorifer group.</title>
        <authorList>
            <person name="Tsai Y.-C."/>
            <person name="Martin N."/>
            <person name="Korlach J."/>
            <person name="Wiedmann M."/>
        </authorList>
    </citation>
    <scope>NUCLEOTIDE SEQUENCE [LARGE SCALE GENOMIC DNA]</scope>
    <source>
        <strain evidence="6 7">DSM 18334</strain>
    </source>
</reference>
<comment type="caution">
    <text evidence="6">The sequence shown here is derived from an EMBL/GenBank/DDBJ whole genome shotgun (WGS) entry which is preliminary data.</text>
</comment>